<dbReference type="PROSITE" id="PS51257">
    <property type="entry name" value="PROKAR_LIPOPROTEIN"/>
    <property type="match status" value="1"/>
</dbReference>
<evidence type="ECO:0000256" key="1">
    <source>
        <dbReference type="SAM" id="SignalP"/>
    </source>
</evidence>
<sequence>MLTRILAVAAAGSMLWLAGGCRSSATSEAAKPYEQAARRIQVGGTYYKISNPVRLFASLERLFHGLELSLASPDSQLPPEFVRELQQFSAAFALAWKLAGVDELAACGASSVPLEGESGLFENRMFLALPREPQGFLWGLTGSGNRPLREEFRALPADTVFAADLTLEPVVLARALKQLETTSRQGDELADSIFKTPLEPLLAGISGEWSVLVTADGDASADTLEGIRLLVTLPDAGGRLFRYLAGVAQLVPGTVSGENRVVFGPLNRFGISWRPELHFDDGRLYLYSSQDMLDYLADESAPRLADTPEFRKLAAGLPESGSGFLYSGGGLALLRNELASLTGAESAAALAELDQQELTVFRNEPDGKLTVSRSNWDLNQVEFAEQALIPAVGLITLVSPYLTEHREMLDDKAAQQKCRLQLKPLADALEKYAAEHDGRFPAEEGIAGLKTLLEAGLIAPSALICPGTEDEAAADTESFTFDNCSYVYFGGFNRKSNPKLPLVIDWPFNHADAVNVILVDGSVETLELENPENCRRVVSYLHTRYHYTEPEFKQLMQKAAALDQQFELD</sequence>
<keyword evidence="1" id="KW-0732">Signal</keyword>
<feature type="chain" id="PRO_5015655669" description="DUF1559 domain-containing protein" evidence="1">
    <location>
        <begin position="19"/>
        <end position="569"/>
    </location>
</feature>
<accession>A0A2U1AFH6</accession>
<comment type="caution">
    <text evidence="2">The sequence shown here is derived from an EMBL/GenBank/DDBJ whole genome shotgun (WGS) entry which is preliminary data.</text>
</comment>
<evidence type="ECO:0008006" key="4">
    <source>
        <dbReference type="Google" id="ProtNLM"/>
    </source>
</evidence>
<gene>
    <name evidence="2" type="ORF">C8D82_14427</name>
</gene>
<name>A0A2U1AFH6_9BACT</name>
<proteinExistence type="predicted"/>
<organism evidence="2 3">
    <name type="scientific">Victivallis vadensis</name>
    <dbReference type="NCBI Taxonomy" id="172901"/>
    <lineage>
        <taxon>Bacteria</taxon>
        <taxon>Pseudomonadati</taxon>
        <taxon>Lentisphaerota</taxon>
        <taxon>Lentisphaeria</taxon>
        <taxon>Victivallales</taxon>
        <taxon>Victivallaceae</taxon>
        <taxon>Victivallis</taxon>
    </lineage>
</organism>
<evidence type="ECO:0000313" key="2">
    <source>
        <dbReference type="EMBL" id="PVY35133.1"/>
    </source>
</evidence>
<dbReference type="OrthoDB" id="9997968at2"/>
<dbReference type="AlphaFoldDB" id="A0A2U1AFH6"/>
<evidence type="ECO:0000313" key="3">
    <source>
        <dbReference type="Proteomes" id="UP000245959"/>
    </source>
</evidence>
<feature type="signal peptide" evidence="1">
    <location>
        <begin position="1"/>
        <end position="18"/>
    </location>
</feature>
<dbReference type="GeneID" id="78297058"/>
<dbReference type="EMBL" id="QEKH01000044">
    <property type="protein sequence ID" value="PVY35133.1"/>
    <property type="molecule type" value="Genomic_DNA"/>
</dbReference>
<dbReference type="Proteomes" id="UP000245959">
    <property type="component" value="Unassembled WGS sequence"/>
</dbReference>
<dbReference type="RefSeq" id="WP_133245289.1">
    <property type="nucleotide sequence ID" value="NZ_CABMMC010000113.1"/>
</dbReference>
<reference evidence="2 3" key="1">
    <citation type="submission" date="2018-04" db="EMBL/GenBank/DDBJ databases">
        <title>Genomic Encyclopedia of Type Strains, Phase IV (KMG-IV): sequencing the most valuable type-strain genomes for metagenomic binning, comparative biology and taxonomic classification.</title>
        <authorList>
            <person name="Goeker M."/>
        </authorList>
    </citation>
    <scope>NUCLEOTIDE SEQUENCE [LARGE SCALE GENOMIC DNA]</scope>
    <source>
        <strain evidence="2 3">DSM 14823</strain>
    </source>
</reference>
<keyword evidence="3" id="KW-1185">Reference proteome</keyword>
<protein>
    <recommendedName>
        <fullName evidence="4">DUF1559 domain-containing protein</fullName>
    </recommendedName>
</protein>